<dbReference type="PANTHER" id="PTHR21223">
    <property type="entry name" value="CBY1-INTERACTING BAR DOMAIN-CONTAINING PROTEIN HOMOLOG"/>
    <property type="match status" value="1"/>
</dbReference>
<dbReference type="Gene3D" id="1.20.1270.60">
    <property type="entry name" value="Arfaptin homology (AH) domain/BAR domain"/>
    <property type="match status" value="1"/>
</dbReference>
<name>A0A9W3AZT2_BIOGL</name>
<evidence type="ECO:0000313" key="2">
    <source>
        <dbReference type="Proteomes" id="UP001165740"/>
    </source>
</evidence>
<dbReference type="GO" id="GO:0036064">
    <property type="term" value="C:ciliary basal body"/>
    <property type="evidence" value="ECO:0007669"/>
    <property type="project" value="TreeGrafter"/>
</dbReference>
<dbReference type="PANTHER" id="PTHR21223:SF2">
    <property type="entry name" value="CBY1-INTERACTING BAR DOMAIN-CONTAINING PROTEIN HOMOLOG"/>
    <property type="match status" value="1"/>
</dbReference>
<feature type="compositionally biased region" description="Acidic residues" evidence="1">
    <location>
        <begin position="282"/>
        <end position="311"/>
    </location>
</feature>
<dbReference type="InterPro" id="IPR027267">
    <property type="entry name" value="AH/BAR_dom_sf"/>
</dbReference>
<proteinExistence type="predicted"/>
<dbReference type="GO" id="GO:0060271">
    <property type="term" value="P:cilium assembly"/>
    <property type="evidence" value="ECO:0007669"/>
    <property type="project" value="TreeGrafter"/>
</dbReference>
<gene>
    <name evidence="3" type="primary">LOC106072625</name>
</gene>
<keyword evidence="2" id="KW-1185">Reference proteome</keyword>
<dbReference type="AlphaFoldDB" id="A0A9W3AZT2"/>
<feature type="region of interest" description="Disordered" evidence="1">
    <location>
        <begin position="268"/>
        <end position="311"/>
    </location>
</feature>
<protein>
    <submittedName>
        <fullName evidence="3">CBY1-interacting BAR domain-containing protein 1-like</fullName>
    </submittedName>
</protein>
<dbReference type="RefSeq" id="XP_055892727.1">
    <property type="nucleotide sequence ID" value="XM_056036752.1"/>
</dbReference>
<reference evidence="3" key="1">
    <citation type="submission" date="2025-08" db="UniProtKB">
        <authorList>
            <consortium name="RefSeq"/>
        </authorList>
    </citation>
    <scope>IDENTIFICATION</scope>
</reference>
<dbReference type="GeneID" id="106072625"/>
<dbReference type="OrthoDB" id="60621at2759"/>
<dbReference type="GO" id="GO:0035869">
    <property type="term" value="C:ciliary transition zone"/>
    <property type="evidence" value="ECO:0007669"/>
    <property type="project" value="TreeGrafter"/>
</dbReference>
<accession>A0A9W3AZT2</accession>
<dbReference type="SUPFAM" id="SSF103657">
    <property type="entry name" value="BAR/IMD domain-like"/>
    <property type="match status" value="1"/>
</dbReference>
<dbReference type="OMA" id="MNDRINF"/>
<sequence>MSRSSTISSKKQDQVRFSQDRVTTVEKFYGLFCDTLGSVIRKSARLRDKGDLFAQHLKAYAEIEQINTSTKLNLVTFAQNFSAVQDYRNAEVQRLEEKVLKPLILYGKICKNIKGSVRKSQNATKREDKQLEKLEKLQQKVPQANSADIVSLAQLDLQKIRQDGGNSKEQLISEMDKFEKDKLTDLKSILSEYVKIEMMFHARALKYLSECYQAAQRIDTDADMDLFRARLLDVTGLTPNQTMTSIPSLGQSQTPYGFNYALFSTSTSQPTYLPQRPGVQGVDDEEDEDDDDDDDDDDFDVTDDDDDDLDS</sequence>
<dbReference type="Proteomes" id="UP001165740">
    <property type="component" value="Chromosome 7"/>
</dbReference>
<evidence type="ECO:0000256" key="1">
    <source>
        <dbReference type="SAM" id="MobiDB-lite"/>
    </source>
</evidence>
<dbReference type="InterPro" id="IPR009602">
    <property type="entry name" value="CBAR/FAM92"/>
</dbReference>
<evidence type="ECO:0000313" key="3">
    <source>
        <dbReference type="RefSeq" id="XP_055892727.1"/>
    </source>
</evidence>
<dbReference type="Pfam" id="PF06730">
    <property type="entry name" value="FAM92"/>
    <property type="match status" value="1"/>
</dbReference>
<organism evidence="2 3">
    <name type="scientific">Biomphalaria glabrata</name>
    <name type="common">Bloodfluke planorb</name>
    <name type="synonym">Freshwater snail</name>
    <dbReference type="NCBI Taxonomy" id="6526"/>
    <lineage>
        <taxon>Eukaryota</taxon>
        <taxon>Metazoa</taxon>
        <taxon>Spiralia</taxon>
        <taxon>Lophotrochozoa</taxon>
        <taxon>Mollusca</taxon>
        <taxon>Gastropoda</taxon>
        <taxon>Heterobranchia</taxon>
        <taxon>Euthyneura</taxon>
        <taxon>Panpulmonata</taxon>
        <taxon>Hygrophila</taxon>
        <taxon>Lymnaeoidea</taxon>
        <taxon>Planorbidae</taxon>
        <taxon>Biomphalaria</taxon>
    </lineage>
</organism>